<protein>
    <submittedName>
        <fullName evidence="3">DUF4132 domain-containing protein</fullName>
    </submittedName>
</protein>
<dbReference type="Proteomes" id="UP000886804">
    <property type="component" value="Unassembled WGS sequence"/>
</dbReference>
<feature type="domain" description="DUF4132" evidence="2">
    <location>
        <begin position="917"/>
        <end position="1101"/>
    </location>
</feature>
<reference evidence="3" key="1">
    <citation type="journal article" date="2021" name="PeerJ">
        <title>Extensive microbial diversity within the chicken gut microbiome revealed by metagenomics and culture.</title>
        <authorList>
            <person name="Gilroy R."/>
            <person name="Ravi A."/>
            <person name="Getino M."/>
            <person name="Pursley I."/>
            <person name="Horton D.L."/>
            <person name="Alikhan N.F."/>
            <person name="Baker D."/>
            <person name="Gharbi K."/>
            <person name="Hall N."/>
            <person name="Watson M."/>
            <person name="Adriaenssens E.M."/>
            <person name="Foster-Nyarko E."/>
            <person name="Jarju S."/>
            <person name="Secka A."/>
            <person name="Antonio M."/>
            <person name="Oren A."/>
            <person name="Chaudhuri R.R."/>
            <person name="La Ragione R."/>
            <person name="Hildebrand F."/>
            <person name="Pallen M.J."/>
        </authorList>
    </citation>
    <scope>NUCLEOTIDE SEQUENCE</scope>
    <source>
        <strain evidence="3">CHK188-4685</strain>
    </source>
</reference>
<dbReference type="InterPro" id="IPR025406">
    <property type="entry name" value="DUF4132"/>
</dbReference>
<feature type="region of interest" description="Disordered" evidence="1">
    <location>
        <begin position="919"/>
        <end position="938"/>
    </location>
</feature>
<evidence type="ECO:0000313" key="3">
    <source>
        <dbReference type="EMBL" id="HJB08174.1"/>
    </source>
</evidence>
<evidence type="ECO:0000313" key="4">
    <source>
        <dbReference type="Proteomes" id="UP000886804"/>
    </source>
</evidence>
<evidence type="ECO:0000256" key="1">
    <source>
        <dbReference type="SAM" id="MobiDB-lite"/>
    </source>
</evidence>
<sequence length="1205" mass="134518">MRIGEEHLRKEIEKTLDELEIQGDSREKLMEYLDPEKPGDESLLEGLKQVDFGRQADQRRSQMASRAGQLPLSVQVAGVVSGGQNAVPLMTRFKRSHPQMCSRLIRALYAVGGPSIIFALQETMWDDGKGGADSISSLLGPEAEAALLAEAYFRQGRNIRLRNLIQIGEKDPALLLAARNQWRGQRTDAQAALAAVYLYAAGEKKQGFFRKLLGGEDKESGQMKEILNASIRRALEEMTARSCTPGQRQELERYVERGNADEPLSKSVEAALSSIQLFPYPALQAAVCALLAREYTPAGERFLTLCLHLSPWSVLAGAWWSLPSKRMEEQVPWLAAHLSVEKLLLSKQAGLGNGNELWLSLLCQLNRTRAAEFAGAASRAMIGGNREIQDLIRRAAPVVARTAADQGIELKRKNTAQTLAKCFPDVNLQKLAEHYLMTGEDLDQLAAQAAGIKSGYGYDRELGNYISLYGEDDFTLRCLAVYVLADQGYRINQLWFPWKGNRKEQMRHFLELEEKAGLSAAQQLRGADLAWGALYSQTDKNQCMDAAAAYLVSRHEQLGKELPAIAAQGSVFARYAAISAMDAFYQEYKETLLSCAGDGSKQVKELLAAVYAGHPEWAEDIRAMLSSKKSAQREMALEVISKWDVTRFREDLEKLLEKEKSQKVAARCRGLLGLGAVQNGSKGAQEPSGAAGPGTAEELAASLLKGGKKRRVQWLFDTAFLPVKKKDGSQAPKELLAALLVGSQECSKENPAQALALLKDELEPRSLEAFACQVWDRWMEQGASAKQKWILSFVSAFGGREAVSRMKHQISQWPQNARGAIACDAVYALALSPEPEALLIVDSISRKFKFKQVKAAAGKALLEAAKKLDLTPEELADRIVPDLGFGEDMSQTFDYGPRRFTVYLSPSLELEIQDQNGKKLKSLPAPGKNDDPEKAQEASARFKALKKQMKAVVSTQKLRLEQALSINRKWQVSDWEKLFVKNPVMHQFAISLIWGVYQEDRLLETFRYMEDGSFNTMDEEEYELPLDGAIGLVHPIELKAEELSAWKQQLEDYEVEQSIEQLDRPVFSVTPEEKGKKRMERFGGRMVMDLSLFGKLQSLGWYRGSVQDGGGFYEFYREDGKISVNLTFSGSFVSGEGEMVTVYDAVFYRTGTVRRGSYVYDRPKDEDTLSLDEVNPRYFSEIVYQLQKATASSTEMNHNWKNEQF</sequence>
<accession>A0A9D2L8X7</accession>
<comment type="caution">
    <text evidence="3">The sequence shown here is derived from an EMBL/GenBank/DDBJ whole genome shotgun (WGS) entry which is preliminary data.</text>
</comment>
<proteinExistence type="predicted"/>
<gene>
    <name evidence="3" type="ORF">H9716_10010</name>
</gene>
<dbReference type="EMBL" id="DWYS01000120">
    <property type="protein sequence ID" value="HJB08174.1"/>
    <property type="molecule type" value="Genomic_DNA"/>
</dbReference>
<evidence type="ECO:0000259" key="2">
    <source>
        <dbReference type="Pfam" id="PF13569"/>
    </source>
</evidence>
<dbReference type="Pfam" id="PF13569">
    <property type="entry name" value="DUF4132"/>
    <property type="match status" value="1"/>
</dbReference>
<reference evidence="3" key="2">
    <citation type="submission" date="2021-04" db="EMBL/GenBank/DDBJ databases">
        <authorList>
            <person name="Gilroy R."/>
        </authorList>
    </citation>
    <scope>NUCLEOTIDE SEQUENCE</scope>
    <source>
        <strain evidence="3">CHK188-4685</strain>
    </source>
</reference>
<name>A0A9D2L8X7_9FIRM</name>
<organism evidence="3 4">
    <name type="scientific">Candidatus Enterocloster faecavium</name>
    <dbReference type="NCBI Taxonomy" id="2838560"/>
    <lineage>
        <taxon>Bacteria</taxon>
        <taxon>Bacillati</taxon>
        <taxon>Bacillota</taxon>
        <taxon>Clostridia</taxon>
        <taxon>Lachnospirales</taxon>
        <taxon>Lachnospiraceae</taxon>
        <taxon>Enterocloster</taxon>
    </lineage>
</organism>
<dbReference type="AlphaFoldDB" id="A0A9D2L8X7"/>